<evidence type="ECO:0000313" key="1">
    <source>
        <dbReference type="EMBL" id="QDV32727.1"/>
    </source>
</evidence>
<organism evidence="1 2">
    <name type="scientific">Tautonia plasticadhaerens</name>
    <dbReference type="NCBI Taxonomy" id="2527974"/>
    <lineage>
        <taxon>Bacteria</taxon>
        <taxon>Pseudomonadati</taxon>
        <taxon>Planctomycetota</taxon>
        <taxon>Planctomycetia</taxon>
        <taxon>Isosphaerales</taxon>
        <taxon>Isosphaeraceae</taxon>
        <taxon>Tautonia</taxon>
    </lineage>
</organism>
<dbReference type="AlphaFoldDB" id="A0A518GVV8"/>
<dbReference type="Proteomes" id="UP000317835">
    <property type="component" value="Chromosome"/>
</dbReference>
<gene>
    <name evidence="1" type="ORF">ElP_05670</name>
</gene>
<name>A0A518GVV8_9BACT</name>
<reference evidence="1 2" key="1">
    <citation type="submission" date="2019-02" db="EMBL/GenBank/DDBJ databases">
        <title>Deep-cultivation of Planctomycetes and their phenomic and genomic characterization uncovers novel biology.</title>
        <authorList>
            <person name="Wiegand S."/>
            <person name="Jogler M."/>
            <person name="Boedeker C."/>
            <person name="Pinto D."/>
            <person name="Vollmers J."/>
            <person name="Rivas-Marin E."/>
            <person name="Kohn T."/>
            <person name="Peeters S.H."/>
            <person name="Heuer A."/>
            <person name="Rast P."/>
            <person name="Oberbeckmann S."/>
            <person name="Bunk B."/>
            <person name="Jeske O."/>
            <person name="Meyerdierks A."/>
            <person name="Storesund J.E."/>
            <person name="Kallscheuer N."/>
            <person name="Luecker S."/>
            <person name="Lage O.M."/>
            <person name="Pohl T."/>
            <person name="Merkel B.J."/>
            <person name="Hornburger P."/>
            <person name="Mueller R.-W."/>
            <person name="Bruemmer F."/>
            <person name="Labrenz M."/>
            <person name="Spormann A.M."/>
            <person name="Op den Camp H."/>
            <person name="Overmann J."/>
            <person name="Amann R."/>
            <person name="Jetten M.S.M."/>
            <person name="Mascher T."/>
            <person name="Medema M.H."/>
            <person name="Devos D.P."/>
            <person name="Kaster A.-K."/>
            <person name="Ovreas L."/>
            <person name="Rohde M."/>
            <person name="Galperin M.Y."/>
            <person name="Jogler C."/>
        </authorList>
    </citation>
    <scope>NUCLEOTIDE SEQUENCE [LARGE SCALE GENOMIC DNA]</scope>
    <source>
        <strain evidence="1 2">ElP</strain>
    </source>
</reference>
<protein>
    <submittedName>
        <fullName evidence="1">Uncharacterized protein</fullName>
    </submittedName>
</protein>
<dbReference type="EMBL" id="CP036426">
    <property type="protein sequence ID" value="QDV32727.1"/>
    <property type="molecule type" value="Genomic_DNA"/>
</dbReference>
<sequence length="91" mass="9387">MRLGMLADPRVHLACVGIALGAYCASPRMGEAVGSFQAVAVGSLDRLGVETGKAIGLGGFGGPTSQAEEYSYYREMDARLSAGGDRAAGRY</sequence>
<accession>A0A518GVV8</accession>
<proteinExistence type="predicted"/>
<keyword evidence="2" id="KW-1185">Reference proteome</keyword>
<evidence type="ECO:0000313" key="2">
    <source>
        <dbReference type="Proteomes" id="UP000317835"/>
    </source>
</evidence>
<dbReference type="KEGG" id="tpla:ElP_05670"/>